<dbReference type="AlphaFoldDB" id="A0A2H0K7C5"/>
<keyword evidence="1" id="KW-0472">Membrane</keyword>
<accession>A0A2H0K7C5</accession>
<sequence>MVFTTHAVVGGALAKIIGADPIGAFAVGLASHYILDAIPHWEYSLSSCKESTTGDALDGNIVLGRDFIFDSFKFLPDLFLGLFLALHFFSTFDFSTTQGLWRGLSDPVLWGVAGSILPDGLQFLYYKIKKEPLTSIQKLHNFMHSSIKIDDKQFLGSLFQIILIITVILLFKL</sequence>
<evidence type="ECO:0000313" key="3">
    <source>
        <dbReference type="Proteomes" id="UP000229834"/>
    </source>
</evidence>
<organism evidence="2 3">
    <name type="scientific">Candidatus Zambryskibacteria bacterium CG11_big_fil_rev_8_21_14_0_20_40_24</name>
    <dbReference type="NCBI Taxonomy" id="1975116"/>
    <lineage>
        <taxon>Bacteria</taxon>
        <taxon>Candidatus Zambryskiibacteriota</taxon>
    </lineage>
</organism>
<feature type="transmembrane region" description="Helical" evidence="1">
    <location>
        <begin position="74"/>
        <end position="95"/>
    </location>
</feature>
<evidence type="ECO:0000256" key="1">
    <source>
        <dbReference type="SAM" id="Phobius"/>
    </source>
</evidence>
<dbReference type="Proteomes" id="UP000229834">
    <property type="component" value="Unassembled WGS sequence"/>
</dbReference>
<gene>
    <name evidence="2" type="ORF">COV95_00250</name>
</gene>
<keyword evidence="1" id="KW-0812">Transmembrane</keyword>
<keyword evidence="1" id="KW-1133">Transmembrane helix</keyword>
<reference evidence="2 3" key="1">
    <citation type="submission" date="2017-09" db="EMBL/GenBank/DDBJ databases">
        <title>Depth-based differentiation of microbial function through sediment-hosted aquifers and enrichment of novel symbionts in the deep terrestrial subsurface.</title>
        <authorList>
            <person name="Probst A.J."/>
            <person name="Ladd B."/>
            <person name="Jarett J.K."/>
            <person name="Geller-Mcgrath D.E."/>
            <person name="Sieber C.M."/>
            <person name="Emerson J.B."/>
            <person name="Anantharaman K."/>
            <person name="Thomas B.C."/>
            <person name="Malmstrom R."/>
            <person name="Stieglmeier M."/>
            <person name="Klingl A."/>
            <person name="Woyke T."/>
            <person name="Ryan C.M."/>
            <person name="Banfield J.F."/>
        </authorList>
    </citation>
    <scope>NUCLEOTIDE SEQUENCE [LARGE SCALE GENOMIC DNA]</scope>
    <source>
        <strain evidence="2">CG11_big_fil_rev_8_21_14_0_20_40_24</strain>
    </source>
</reference>
<evidence type="ECO:0000313" key="2">
    <source>
        <dbReference type="EMBL" id="PIQ67149.1"/>
    </source>
</evidence>
<dbReference type="EMBL" id="PCVC01000008">
    <property type="protein sequence ID" value="PIQ67149.1"/>
    <property type="molecule type" value="Genomic_DNA"/>
</dbReference>
<name>A0A2H0K7C5_9BACT</name>
<protein>
    <submittedName>
        <fullName evidence="2">Uncharacterized protein</fullName>
    </submittedName>
</protein>
<feature type="transmembrane region" description="Helical" evidence="1">
    <location>
        <begin position="154"/>
        <end position="171"/>
    </location>
</feature>
<comment type="caution">
    <text evidence="2">The sequence shown here is derived from an EMBL/GenBank/DDBJ whole genome shotgun (WGS) entry which is preliminary data.</text>
</comment>
<proteinExistence type="predicted"/>